<dbReference type="SMART" id="SM00336">
    <property type="entry name" value="BBOX"/>
    <property type="match status" value="1"/>
</dbReference>
<gene>
    <name evidence="3" type="ORF">MGAL_10B090600</name>
</gene>
<keyword evidence="1" id="KW-0862">Zinc</keyword>
<reference evidence="3" key="1">
    <citation type="submission" date="2018-11" db="EMBL/GenBank/DDBJ databases">
        <authorList>
            <person name="Alioto T."/>
            <person name="Alioto T."/>
        </authorList>
    </citation>
    <scope>NUCLEOTIDE SEQUENCE</scope>
</reference>
<name>A0A8B6FDK9_MYTGA</name>
<proteinExistence type="predicted"/>
<keyword evidence="1" id="KW-0863">Zinc-finger</keyword>
<dbReference type="CDD" id="cd19757">
    <property type="entry name" value="Bbox1"/>
    <property type="match status" value="1"/>
</dbReference>
<dbReference type="InterPro" id="IPR000315">
    <property type="entry name" value="Znf_B-box"/>
</dbReference>
<dbReference type="PROSITE" id="PS50119">
    <property type="entry name" value="ZF_BBOX"/>
    <property type="match status" value="1"/>
</dbReference>
<dbReference type="Pfam" id="PF00643">
    <property type="entry name" value="zf-B_box"/>
    <property type="match status" value="1"/>
</dbReference>
<evidence type="ECO:0000313" key="4">
    <source>
        <dbReference type="Proteomes" id="UP000596742"/>
    </source>
</evidence>
<protein>
    <recommendedName>
        <fullName evidence="2">B box-type domain-containing protein</fullName>
    </recommendedName>
</protein>
<dbReference type="Proteomes" id="UP000596742">
    <property type="component" value="Unassembled WGS sequence"/>
</dbReference>
<dbReference type="EMBL" id="UYJE01006719">
    <property type="protein sequence ID" value="VDI48367.1"/>
    <property type="molecule type" value="Genomic_DNA"/>
</dbReference>
<dbReference type="OrthoDB" id="6057449at2759"/>
<feature type="domain" description="B box-type" evidence="2">
    <location>
        <begin position="9"/>
        <end position="57"/>
    </location>
</feature>
<feature type="non-terminal residue" evidence="3">
    <location>
        <position position="122"/>
    </location>
</feature>
<keyword evidence="4" id="KW-1185">Reference proteome</keyword>
<dbReference type="AlphaFoldDB" id="A0A8B6FDK9"/>
<accession>A0A8B6FDK9</accession>
<evidence type="ECO:0000259" key="2">
    <source>
        <dbReference type="PROSITE" id="PS50119"/>
    </source>
</evidence>
<organism evidence="3 4">
    <name type="scientific">Mytilus galloprovincialis</name>
    <name type="common">Mediterranean mussel</name>
    <dbReference type="NCBI Taxonomy" id="29158"/>
    <lineage>
        <taxon>Eukaryota</taxon>
        <taxon>Metazoa</taxon>
        <taxon>Spiralia</taxon>
        <taxon>Lophotrochozoa</taxon>
        <taxon>Mollusca</taxon>
        <taxon>Bivalvia</taxon>
        <taxon>Autobranchia</taxon>
        <taxon>Pteriomorphia</taxon>
        <taxon>Mytilida</taxon>
        <taxon>Mytiloidea</taxon>
        <taxon>Mytilidae</taxon>
        <taxon>Mytilinae</taxon>
        <taxon>Mytilus</taxon>
    </lineage>
</organism>
<evidence type="ECO:0000313" key="3">
    <source>
        <dbReference type="EMBL" id="VDI48367.1"/>
    </source>
</evidence>
<evidence type="ECO:0000256" key="1">
    <source>
        <dbReference type="PROSITE-ProRule" id="PRU00024"/>
    </source>
</evidence>
<sequence length="122" mass="13836">MASSIRKAQSPLSCQLCENLNVIKWKCKDCELLMCDNCKERIHPKFRLSETHTIISLKDVGKETSVISAQFASLHVSQPVISSVLYTYTSDAPAIAKIQQAGNDTMYCSYHVAKRYEFFILR</sequence>
<dbReference type="Gene3D" id="3.30.160.60">
    <property type="entry name" value="Classic Zinc Finger"/>
    <property type="match status" value="1"/>
</dbReference>
<dbReference type="GO" id="GO:0008270">
    <property type="term" value="F:zinc ion binding"/>
    <property type="evidence" value="ECO:0007669"/>
    <property type="project" value="UniProtKB-KW"/>
</dbReference>
<keyword evidence="1" id="KW-0479">Metal-binding</keyword>
<comment type="caution">
    <text evidence="3">The sequence shown here is derived from an EMBL/GenBank/DDBJ whole genome shotgun (WGS) entry which is preliminary data.</text>
</comment>